<reference evidence="1 2" key="1">
    <citation type="journal article" date="2020" name="ISME J.">
        <title>Comparative genomics reveals insights into cyanobacterial evolution and habitat adaptation.</title>
        <authorList>
            <person name="Chen M.Y."/>
            <person name="Teng W.K."/>
            <person name="Zhao L."/>
            <person name="Hu C.X."/>
            <person name="Zhou Y.K."/>
            <person name="Han B.P."/>
            <person name="Song L.R."/>
            <person name="Shu W.S."/>
        </authorList>
    </citation>
    <scope>NUCLEOTIDE SEQUENCE [LARGE SCALE GENOMIC DNA]</scope>
    <source>
        <strain evidence="1 2">FACHB-391</strain>
    </source>
</reference>
<proteinExistence type="predicted"/>
<dbReference type="Proteomes" id="UP000604661">
    <property type="component" value="Unassembled WGS sequence"/>
</dbReference>
<protein>
    <submittedName>
        <fullName evidence="1">Uncharacterized protein</fullName>
    </submittedName>
</protein>
<keyword evidence="2" id="KW-1185">Reference proteome</keyword>
<evidence type="ECO:0000313" key="1">
    <source>
        <dbReference type="EMBL" id="MBD2564729.1"/>
    </source>
</evidence>
<dbReference type="EMBL" id="JACJTE010000057">
    <property type="protein sequence ID" value="MBD2564729.1"/>
    <property type="molecule type" value="Genomic_DNA"/>
</dbReference>
<name>A0ABR8F6P8_NOSLI</name>
<evidence type="ECO:0000313" key="2">
    <source>
        <dbReference type="Proteomes" id="UP000604661"/>
    </source>
</evidence>
<gene>
    <name evidence="1" type="ORF">H6G95_29915</name>
</gene>
<dbReference type="RefSeq" id="WP_190900330.1">
    <property type="nucleotide sequence ID" value="NZ_JACJTE010000057.1"/>
</dbReference>
<comment type="caution">
    <text evidence="1">The sequence shown here is derived from an EMBL/GenBank/DDBJ whole genome shotgun (WGS) entry which is preliminary data.</text>
</comment>
<accession>A0ABR8F6P8</accession>
<organism evidence="1 2">
    <name type="scientific">Nostoc linckia FACHB-391</name>
    <dbReference type="NCBI Taxonomy" id="2692906"/>
    <lineage>
        <taxon>Bacteria</taxon>
        <taxon>Bacillati</taxon>
        <taxon>Cyanobacteriota</taxon>
        <taxon>Cyanophyceae</taxon>
        <taxon>Nostocales</taxon>
        <taxon>Nostocaceae</taxon>
        <taxon>Nostoc</taxon>
    </lineage>
</organism>
<sequence length="206" mass="23342">MLYVGSDCNVVYDTVLSYQLADSRLRAIIKEWLLNRTVRLKQVSTSNKGWTPGELKRKFGSDTGLYCFSGTMVGCVLEIGGLVKQINGRIPYLKTNLKLDKTTALKMDYGYIDSSGEREKVDPHRNSFYGAAKYYTTHFPCHVFKEHFGDGADTETDMVDSWDRLDELGVKITESSPKLVYFDVPDLFVEPLPNFIQPWFPAPVSS</sequence>